<keyword evidence="8" id="KW-1185">Reference proteome</keyword>
<dbReference type="GO" id="GO:0005524">
    <property type="term" value="F:ATP binding"/>
    <property type="evidence" value="ECO:0007669"/>
    <property type="project" value="UniProtKB-KW"/>
</dbReference>
<dbReference type="GO" id="GO:0015833">
    <property type="term" value="P:peptide transport"/>
    <property type="evidence" value="ECO:0007669"/>
    <property type="project" value="InterPro"/>
</dbReference>
<keyword evidence="2" id="KW-0813">Transport</keyword>
<reference evidence="7" key="1">
    <citation type="journal article" date="2014" name="Int. J. Syst. Evol. Microbiol.">
        <title>Complete genome sequence of Corynebacterium casei LMG S-19264T (=DSM 44701T), isolated from a smear-ripened cheese.</title>
        <authorList>
            <consortium name="US DOE Joint Genome Institute (JGI-PGF)"/>
            <person name="Walter F."/>
            <person name="Albersmeier A."/>
            <person name="Kalinowski J."/>
            <person name="Ruckert C."/>
        </authorList>
    </citation>
    <scope>NUCLEOTIDE SEQUENCE</scope>
    <source>
        <strain evidence="7">CGMCC 1.12785</strain>
    </source>
</reference>
<evidence type="ECO:0000259" key="6">
    <source>
        <dbReference type="PROSITE" id="PS50893"/>
    </source>
</evidence>
<dbReference type="RefSeq" id="WP_229744899.1">
    <property type="nucleotide sequence ID" value="NZ_BMFY01000002.1"/>
</dbReference>
<evidence type="ECO:0000256" key="3">
    <source>
        <dbReference type="ARBA" id="ARBA00022741"/>
    </source>
</evidence>
<dbReference type="PROSITE" id="PS00211">
    <property type="entry name" value="ABC_TRANSPORTER_1"/>
    <property type="match status" value="2"/>
</dbReference>
<keyword evidence="4 7" id="KW-0067">ATP-binding</keyword>
<keyword evidence="3" id="KW-0547">Nucleotide-binding</keyword>
<dbReference type="CDD" id="cd03257">
    <property type="entry name" value="ABC_NikE_OppD_transporters"/>
    <property type="match status" value="2"/>
</dbReference>
<feature type="domain" description="ABC transporter" evidence="6">
    <location>
        <begin position="22"/>
        <end position="273"/>
    </location>
</feature>
<feature type="domain" description="ABC transporter" evidence="6">
    <location>
        <begin position="403"/>
        <end position="642"/>
    </location>
</feature>
<name>A0A8J2TW33_9MICO</name>
<dbReference type="InterPro" id="IPR050319">
    <property type="entry name" value="ABC_transp_ATP-bind"/>
</dbReference>
<dbReference type="AlphaFoldDB" id="A0A8J2TW33"/>
<dbReference type="SUPFAM" id="SSF52540">
    <property type="entry name" value="P-loop containing nucleoside triphosphate hydrolases"/>
    <property type="match status" value="2"/>
</dbReference>
<dbReference type="PANTHER" id="PTHR43776">
    <property type="entry name" value="TRANSPORT ATP-BINDING PROTEIN"/>
    <property type="match status" value="1"/>
</dbReference>
<dbReference type="SMART" id="SM00382">
    <property type="entry name" value="AAA"/>
    <property type="match status" value="2"/>
</dbReference>
<dbReference type="InterPro" id="IPR013563">
    <property type="entry name" value="Oligopep_ABC_C"/>
</dbReference>
<evidence type="ECO:0000256" key="4">
    <source>
        <dbReference type="ARBA" id="ARBA00022840"/>
    </source>
</evidence>
<gene>
    <name evidence="7" type="ORF">GCM10011333_06330</name>
</gene>
<evidence type="ECO:0000313" key="7">
    <source>
        <dbReference type="EMBL" id="GGA06128.1"/>
    </source>
</evidence>
<feature type="compositionally biased region" description="Low complexity" evidence="5">
    <location>
        <begin position="366"/>
        <end position="382"/>
    </location>
</feature>
<dbReference type="InterPro" id="IPR025662">
    <property type="entry name" value="Sigma_54_int_dom_ATP-bd_1"/>
</dbReference>
<comment type="caution">
    <text evidence="7">The sequence shown here is derived from an EMBL/GenBank/DDBJ whole genome shotgun (WGS) entry which is preliminary data.</text>
</comment>
<comment type="similarity">
    <text evidence="1">Belongs to the ABC transporter superfamily.</text>
</comment>
<dbReference type="PROSITE" id="PS00675">
    <property type="entry name" value="SIGMA54_INTERACT_1"/>
    <property type="match status" value="1"/>
</dbReference>
<dbReference type="Pfam" id="PF00005">
    <property type="entry name" value="ABC_tran"/>
    <property type="match status" value="2"/>
</dbReference>
<protein>
    <submittedName>
        <fullName evidence="7">ABC transporter ATP-binding protein</fullName>
    </submittedName>
</protein>
<dbReference type="Proteomes" id="UP000616114">
    <property type="component" value="Unassembled WGS sequence"/>
</dbReference>
<dbReference type="PROSITE" id="PS50893">
    <property type="entry name" value="ABC_TRANSPORTER_2"/>
    <property type="match status" value="2"/>
</dbReference>
<evidence type="ECO:0000256" key="1">
    <source>
        <dbReference type="ARBA" id="ARBA00005417"/>
    </source>
</evidence>
<dbReference type="InterPro" id="IPR003593">
    <property type="entry name" value="AAA+_ATPase"/>
</dbReference>
<dbReference type="InterPro" id="IPR017871">
    <property type="entry name" value="ABC_transporter-like_CS"/>
</dbReference>
<dbReference type="InterPro" id="IPR003439">
    <property type="entry name" value="ABC_transporter-like_ATP-bd"/>
</dbReference>
<dbReference type="Pfam" id="PF08352">
    <property type="entry name" value="oligo_HPY"/>
    <property type="match status" value="1"/>
</dbReference>
<dbReference type="GO" id="GO:0016887">
    <property type="term" value="F:ATP hydrolysis activity"/>
    <property type="evidence" value="ECO:0007669"/>
    <property type="project" value="InterPro"/>
</dbReference>
<dbReference type="InterPro" id="IPR027417">
    <property type="entry name" value="P-loop_NTPase"/>
</dbReference>
<evidence type="ECO:0000256" key="5">
    <source>
        <dbReference type="SAM" id="MobiDB-lite"/>
    </source>
</evidence>
<reference evidence="7" key="2">
    <citation type="submission" date="2020-09" db="EMBL/GenBank/DDBJ databases">
        <authorList>
            <person name="Sun Q."/>
            <person name="Zhou Y."/>
        </authorList>
    </citation>
    <scope>NUCLEOTIDE SEQUENCE</scope>
    <source>
        <strain evidence="7">CGMCC 1.12785</strain>
    </source>
</reference>
<evidence type="ECO:0000256" key="2">
    <source>
        <dbReference type="ARBA" id="ARBA00022448"/>
    </source>
</evidence>
<dbReference type="Gene3D" id="3.40.50.300">
    <property type="entry name" value="P-loop containing nucleotide triphosphate hydrolases"/>
    <property type="match status" value="2"/>
</dbReference>
<dbReference type="EMBL" id="BMFY01000002">
    <property type="protein sequence ID" value="GGA06128.1"/>
    <property type="molecule type" value="Genomic_DNA"/>
</dbReference>
<proteinExistence type="inferred from homology"/>
<dbReference type="GO" id="GO:0055085">
    <property type="term" value="P:transmembrane transport"/>
    <property type="evidence" value="ECO:0007669"/>
    <property type="project" value="UniProtKB-ARBA"/>
</dbReference>
<organism evidence="7 8">
    <name type="scientific">Sediminivirga luteola</name>
    <dbReference type="NCBI Taxonomy" id="1774748"/>
    <lineage>
        <taxon>Bacteria</taxon>
        <taxon>Bacillati</taxon>
        <taxon>Actinomycetota</taxon>
        <taxon>Actinomycetes</taxon>
        <taxon>Micrococcales</taxon>
        <taxon>Brevibacteriaceae</taxon>
        <taxon>Sediminivirga</taxon>
    </lineage>
</organism>
<evidence type="ECO:0000313" key="8">
    <source>
        <dbReference type="Proteomes" id="UP000616114"/>
    </source>
</evidence>
<dbReference type="PANTHER" id="PTHR43776:SF7">
    <property type="entry name" value="D,D-DIPEPTIDE TRANSPORT ATP-BINDING PROTEIN DDPF-RELATED"/>
    <property type="match status" value="1"/>
</dbReference>
<accession>A0A8J2TW33</accession>
<sequence length="648" mass="67972">MSTTTDTPRSDGSAPAGTALEVRDLRVARTADGAEVLHGVSFAVAPGTILALVGESGSGKTTAGLAGLGHFRRGLRHTGGTVLVSEDGHAVDILELTEPERRRLRGGSISYVPQDPALSLNPAMRIGAQILEVLHVHGYGGSEQERRDRVAQVMQDVGMPHDEAALRKFPHQLSGGQQQRIGIAMAFACRPAVMVLDEPTTGLDVSTQALVLETVSELAARHDVAGVYITHDLAVVAQVAQQVAVMKSGELVEQGDCAQVLYRPRHPYTRKLLSAVPDLEGRRSIGDVDAITGDLPAVDAPLDAGGETGTADAPPQPDGAAEAPRPVSPSADAAAGGDLRGESRTVPGEVPATGQAHAGTVSTGNGAIPAGAGSADGPAGPGVTEGPDGTAGGGNASAPEAVLDARDLRLAYGAHQVLDGISLSLRPGESMMLLGESGSGKTTLARCLSGLIGSYEGEVRLDGRVLAPATRQRSVEERRRIQYVFQSPFSSLNPRRTVAESIEVPLRMNYSSTPAQRRQWVLDALDQVKLGREFADRRPGELSGGERQRVAIARALVNAPSVLICDEVTSALDVSVQASIVDLLRTLQIETGMAMLFVTHNIALARHISQRLAVLQRGKIVDMDDTAVVLEQPKHGYTRELIANVPSL</sequence>
<feature type="region of interest" description="Disordered" evidence="5">
    <location>
        <begin position="296"/>
        <end position="398"/>
    </location>
</feature>